<organism evidence="2 3">
    <name type="scientific">Echinimonas agarilytica</name>
    <dbReference type="NCBI Taxonomy" id="1215918"/>
    <lineage>
        <taxon>Bacteria</taxon>
        <taxon>Pseudomonadati</taxon>
        <taxon>Pseudomonadota</taxon>
        <taxon>Gammaproteobacteria</taxon>
        <taxon>Alteromonadales</taxon>
        <taxon>Echinimonadaceae</taxon>
        <taxon>Echinimonas</taxon>
    </lineage>
</organism>
<reference evidence="2 3" key="1">
    <citation type="journal article" date="2013" name="Antonie Van Leeuwenhoek">
        <title>Echinimonas agarilytica gen. nov., sp. nov., a new gammaproteobacterium isolated from the sea urchin Strongylocentrotus intermedius.</title>
        <authorList>
            <person name="Nedashkovskaya O.I."/>
            <person name="Stenkova A.M."/>
            <person name="Zhukova N.V."/>
            <person name="Van Trappen S."/>
            <person name="Lee J.S."/>
            <person name="Kim S.B."/>
        </authorList>
    </citation>
    <scope>NUCLEOTIDE SEQUENCE [LARGE SCALE GENOMIC DNA]</scope>
    <source>
        <strain evidence="2 3">KMM 6351</strain>
    </source>
</reference>
<dbReference type="EMBL" id="JAMQGP010000009">
    <property type="protein sequence ID" value="MCM2681209.1"/>
    <property type="molecule type" value="Genomic_DNA"/>
</dbReference>
<comment type="caution">
    <text evidence="2">The sequence shown here is derived from an EMBL/GenBank/DDBJ whole genome shotgun (WGS) entry which is preliminary data.</text>
</comment>
<protein>
    <submittedName>
        <fullName evidence="2">DUF481 domain-containing protein</fullName>
    </submittedName>
</protein>
<dbReference type="Proteomes" id="UP001165393">
    <property type="component" value="Unassembled WGS sequence"/>
</dbReference>
<evidence type="ECO:0000256" key="1">
    <source>
        <dbReference type="SAM" id="SignalP"/>
    </source>
</evidence>
<accession>A0AA41WBX5</accession>
<dbReference type="RefSeq" id="WP_251262693.1">
    <property type="nucleotide sequence ID" value="NZ_JAMQGP010000009.1"/>
</dbReference>
<dbReference type="InterPro" id="IPR007433">
    <property type="entry name" value="DUF481"/>
</dbReference>
<evidence type="ECO:0000313" key="2">
    <source>
        <dbReference type="EMBL" id="MCM2681209.1"/>
    </source>
</evidence>
<feature type="chain" id="PRO_5041404397" evidence="1">
    <location>
        <begin position="28"/>
        <end position="364"/>
    </location>
</feature>
<dbReference type="AlphaFoldDB" id="A0AA41WBX5"/>
<keyword evidence="1" id="KW-0732">Signal</keyword>
<proteinExistence type="predicted"/>
<dbReference type="Pfam" id="PF04338">
    <property type="entry name" value="DUF481"/>
    <property type="match status" value="1"/>
</dbReference>
<name>A0AA41WBX5_9GAMM</name>
<keyword evidence="3" id="KW-1185">Reference proteome</keyword>
<gene>
    <name evidence="2" type="ORF">NAF29_16295</name>
</gene>
<feature type="signal peptide" evidence="1">
    <location>
        <begin position="1"/>
        <end position="27"/>
    </location>
</feature>
<sequence>MTVPIKHKAIRVLSFLLVLTMYFAAKAEESWTPPAPSELDMSWVQLTSGEWLKGDIIGMYEERLEFDSDKLGDLSLKWKDIKVIYGKGKFGVFTESQGILVGQLVKDGNNTIVRTTKGDVSVQSGRVVSVAPRGSKKLSQWSYKASFGYTVKQGNSDEAEYNATANIKRRSANTRGIFDYIGYVSTKEDEQSANNHRLTGTYDRYLTRAFFFRPVQLEIFKDKFQNIDYRATYGVGAGYTIIDDDVTEWDVAATLGYQTTQFNSVEEGKQDSEDTPAFTFSTHYDRELTDDLDWETSYSVTFVNEASGRYTHHFVSTLSAELTKYLDLDLSFVWDRIDKPQPDQDGELPDSDDYRMVVGVGVDY</sequence>
<evidence type="ECO:0000313" key="3">
    <source>
        <dbReference type="Proteomes" id="UP001165393"/>
    </source>
</evidence>